<reference evidence="3" key="1">
    <citation type="journal article" date="2019" name="Int. J. Syst. Evol. Microbiol.">
        <title>The Global Catalogue of Microorganisms (GCM) 10K type strain sequencing project: providing services to taxonomists for standard genome sequencing and annotation.</title>
        <authorList>
            <consortium name="The Broad Institute Genomics Platform"/>
            <consortium name="The Broad Institute Genome Sequencing Center for Infectious Disease"/>
            <person name="Wu L."/>
            <person name="Ma J."/>
        </authorList>
    </citation>
    <scope>NUCLEOTIDE SEQUENCE [LARGE SCALE GENOMIC DNA]</scope>
    <source>
        <strain evidence="3">CCUG 63563</strain>
    </source>
</reference>
<protein>
    <recommendedName>
        <fullName evidence="4">DUF2357 domain-containing protein</fullName>
    </recommendedName>
</protein>
<organism evidence="2 3">
    <name type="scientific">Savagea faecisuis</name>
    <dbReference type="NCBI Taxonomy" id="1274803"/>
    <lineage>
        <taxon>Bacteria</taxon>
        <taxon>Bacillati</taxon>
        <taxon>Bacillota</taxon>
        <taxon>Bacilli</taxon>
        <taxon>Bacillales</taxon>
        <taxon>Caryophanaceae</taxon>
        <taxon>Savagea</taxon>
    </lineage>
</organism>
<name>A0ABW3H053_9BACL</name>
<accession>A0ABW3H053</accession>
<comment type="caution">
    <text evidence="2">The sequence shown here is derived from an EMBL/GenBank/DDBJ whole genome shotgun (WGS) entry which is preliminary data.</text>
</comment>
<keyword evidence="1" id="KW-0175">Coiled coil</keyword>
<evidence type="ECO:0000313" key="3">
    <source>
        <dbReference type="Proteomes" id="UP001596976"/>
    </source>
</evidence>
<dbReference type="Proteomes" id="UP001596976">
    <property type="component" value="Unassembled WGS sequence"/>
</dbReference>
<evidence type="ECO:0000313" key="2">
    <source>
        <dbReference type="EMBL" id="MFD0943698.1"/>
    </source>
</evidence>
<dbReference type="EMBL" id="JBHTJF010000023">
    <property type="protein sequence ID" value="MFD0943698.1"/>
    <property type="molecule type" value="Genomic_DNA"/>
</dbReference>
<sequence length="606" mass="72303">MAMQNSALPFELNILEGKGQRKIPITTLSETRWEDRQHTYEVEELVMITLQLTSSAQPLHITWGMLGKGKEEGLRRFQMEQGEEEVLFGATRNERYPWRCGSYSFEISDGEKRWYGTFRVRPKTLNLKQYEQMNQCIESSIEGLVTDAHFRKIGRRTAEKPNGEHTNWSFFQWFEQNQHALFQVIYQIERVSEQRLTRYYVLEQQPKKQDARSARYTQSPKGKLAPQSRYYNRKFKINPNDEANRYVKYQLRQLFAQLQAVHDMLVVEVHRREAQSERIEMKVSQLKERKRRLTRNERVSAKEIIRSDKTYETNRIEQQQWEEESELFSRYLMDVTRSLHRLQQLLHSPFWRLVDEAIPRTIRLHREAAYQQFHQLLMQRPSATKQRRRGYQAVVKPTALLYEYYMYFHTIALLQQLDFILEQSLEEQLAQYVMAEGLQEGAKVVLTKGDRRVVVTYDEMIADDEKDALRESSHFFSGGTHRKPDIRLDEERMREGEWTYRSSFIIEVKYRPLNNLYVETGKTDPMRQMCEYWMIKHVRKAEGKTKFTHHAVRDVICVYPGETEEPYTLETGDGTFLKYHPHPEQEGALAVGTDELIERLEQWLYD</sequence>
<gene>
    <name evidence="2" type="ORF">ACFQ0V_07890</name>
</gene>
<evidence type="ECO:0008006" key="4">
    <source>
        <dbReference type="Google" id="ProtNLM"/>
    </source>
</evidence>
<evidence type="ECO:0000256" key="1">
    <source>
        <dbReference type="SAM" id="Coils"/>
    </source>
</evidence>
<dbReference type="RefSeq" id="WP_381011984.1">
    <property type="nucleotide sequence ID" value="NZ_JBHTJF010000023.1"/>
</dbReference>
<keyword evidence="3" id="KW-1185">Reference proteome</keyword>
<feature type="coiled-coil region" evidence="1">
    <location>
        <begin position="269"/>
        <end position="296"/>
    </location>
</feature>
<proteinExistence type="predicted"/>